<dbReference type="Proteomes" id="UP001444071">
    <property type="component" value="Unassembled WGS sequence"/>
</dbReference>
<evidence type="ECO:0000256" key="1">
    <source>
        <dbReference type="SAM" id="SignalP"/>
    </source>
</evidence>
<comment type="caution">
    <text evidence="2">The sequence shown here is derived from an EMBL/GenBank/DDBJ whole genome shotgun (WGS) entry which is preliminary data.</text>
</comment>
<proteinExistence type="predicted"/>
<evidence type="ECO:0000313" key="2">
    <source>
        <dbReference type="EMBL" id="MEQ2259885.1"/>
    </source>
</evidence>
<protein>
    <submittedName>
        <fullName evidence="2">Uncharacterized protein</fullName>
    </submittedName>
</protein>
<reference evidence="2 3" key="1">
    <citation type="submission" date="2021-06" db="EMBL/GenBank/DDBJ databases">
        <authorList>
            <person name="Palmer J.M."/>
        </authorList>
    </citation>
    <scope>NUCLEOTIDE SEQUENCE [LARGE SCALE GENOMIC DNA]</scope>
    <source>
        <strain evidence="2 3">XR_2019</strain>
        <tissue evidence="2">Muscle</tissue>
    </source>
</reference>
<keyword evidence="1" id="KW-0732">Signal</keyword>
<feature type="signal peptide" evidence="1">
    <location>
        <begin position="1"/>
        <end position="18"/>
    </location>
</feature>
<sequence length="110" mass="12143">MLCLLGLISFEHFILICCRLVIMKIEPQGLGSAVRGSSLNLTAEARRSWIYSLVYKPPGSLVLLHNQTIRGLLPSGGRAKKLQPNALFLKASFQPIICGKQMKNTDNVSF</sequence>
<dbReference type="EMBL" id="JAHRIM010008633">
    <property type="protein sequence ID" value="MEQ2259885.1"/>
    <property type="molecule type" value="Genomic_DNA"/>
</dbReference>
<accession>A0ABV0VRM8</accession>
<keyword evidence="3" id="KW-1185">Reference proteome</keyword>
<feature type="chain" id="PRO_5045885601" evidence="1">
    <location>
        <begin position="19"/>
        <end position="110"/>
    </location>
</feature>
<evidence type="ECO:0000313" key="3">
    <source>
        <dbReference type="Proteomes" id="UP001444071"/>
    </source>
</evidence>
<gene>
    <name evidence="2" type="ORF">XENORESO_021099</name>
</gene>
<name>A0ABV0VRM8_9TELE</name>
<organism evidence="2 3">
    <name type="scientific">Xenotaenia resolanae</name>
    <dbReference type="NCBI Taxonomy" id="208358"/>
    <lineage>
        <taxon>Eukaryota</taxon>
        <taxon>Metazoa</taxon>
        <taxon>Chordata</taxon>
        <taxon>Craniata</taxon>
        <taxon>Vertebrata</taxon>
        <taxon>Euteleostomi</taxon>
        <taxon>Actinopterygii</taxon>
        <taxon>Neopterygii</taxon>
        <taxon>Teleostei</taxon>
        <taxon>Neoteleostei</taxon>
        <taxon>Acanthomorphata</taxon>
        <taxon>Ovalentaria</taxon>
        <taxon>Atherinomorphae</taxon>
        <taxon>Cyprinodontiformes</taxon>
        <taxon>Goodeidae</taxon>
        <taxon>Xenotaenia</taxon>
    </lineage>
</organism>